<reference evidence="3" key="2">
    <citation type="submission" date="2025-08" db="UniProtKB">
        <authorList>
            <consortium name="Ensembl"/>
        </authorList>
    </citation>
    <scope>IDENTIFICATION</scope>
</reference>
<dbReference type="Proteomes" id="UP000694429">
    <property type="component" value="Chromosome 28"/>
</dbReference>
<feature type="chain" id="PRO_5045192575" description="Secreted protein" evidence="2">
    <location>
        <begin position="19"/>
        <end position="98"/>
    </location>
</feature>
<reference evidence="3" key="1">
    <citation type="submission" date="2019-03" db="EMBL/GenBank/DDBJ databases">
        <authorList>
            <person name="Warren W.C."/>
            <person name="Johnson G.S."/>
        </authorList>
    </citation>
    <scope>NUCLEOTIDE SEQUENCE [LARGE SCALE GENOMIC DNA]</scope>
    <source>
        <strain evidence="3">Basenji</strain>
    </source>
</reference>
<protein>
    <recommendedName>
        <fullName evidence="5">Secreted protein</fullName>
    </recommendedName>
</protein>
<sequence length="98" mass="11244">MLWTLSLDFLHTTGVLLAYEPQDQGAAAVGGFPLWSLSLCMFKGKLLSLSLSLFFFFFFFFFFFLLFSSSWGVDAAKMRGYRSARVPEVCIEFRSRII</sequence>
<keyword evidence="1" id="KW-0812">Transmembrane</keyword>
<dbReference type="Ensembl" id="ENSCAFT00030039806.1">
    <property type="protein sequence ID" value="ENSCAFP00030034724.1"/>
    <property type="gene ID" value="ENSCAFG00030021697.1"/>
</dbReference>
<feature type="signal peptide" evidence="2">
    <location>
        <begin position="1"/>
        <end position="18"/>
    </location>
</feature>
<organism evidence="3 4">
    <name type="scientific">Canis lupus familiaris</name>
    <name type="common">Dog</name>
    <name type="synonym">Canis familiaris</name>
    <dbReference type="NCBI Taxonomy" id="9615"/>
    <lineage>
        <taxon>Eukaryota</taxon>
        <taxon>Metazoa</taxon>
        <taxon>Chordata</taxon>
        <taxon>Craniata</taxon>
        <taxon>Vertebrata</taxon>
        <taxon>Euteleostomi</taxon>
        <taxon>Mammalia</taxon>
        <taxon>Eutheria</taxon>
        <taxon>Laurasiatheria</taxon>
        <taxon>Carnivora</taxon>
        <taxon>Caniformia</taxon>
        <taxon>Canidae</taxon>
        <taxon>Canis</taxon>
    </lineage>
</organism>
<evidence type="ECO:0000256" key="1">
    <source>
        <dbReference type="SAM" id="Phobius"/>
    </source>
</evidence>
<evidence type="ECO:0000313" key="3">
    <source>
        <dbReference type="Ensembl" id="ENSCAFP00030034724.1"/>
    </source>
</evidence>
<accession>A0A8C0RQL5</accession>
<evidence type="ECO:0000313" key="4">
    <source>
        <dbReference type="Proteomes" id="UP000694429"/>
    </source>
</evidence>
<feature type="transmembrane region" description="Helical" evidence="1">
    <location>
        <begin position="51"/>
        <end position="73"/>
    </location>
</feature>
<proteinExistence type="predicted"/>
<dbReference type="AlphaFoldDB" id="A0A8C0RQL5"/>
<evidence type="ECO:0000256" key="2">
    <source>
        <dbReference type="SAM" id="SignalP"/>
    </source>
</evidence>
<keyword evidence="1" id="KW-1133">Transmembrane helix</keyword>
<keyword evidence="2" id="KW-0732">Signal</keyword>
<keyword evidence="1" id="KW-0472">Membrane</keyword>
<evidence type="ECO:0008006" key="5">
    <source>
        <dbReference type="Google" id="ProtNLM"/>
    </source>
</evidence>
<name>A0A8C0RQL5_CANLF</name>